<dbReference type="InterPro" id="IPR004396">
    <property type="entry name" value="ATPase_YchF/OLA1"/>
</dbReference>
<dbReference type="CDD" id="cd04867">
    <property type="entry name" value="TGS_YchF_OLA1"/>
    <property type="match status" value="1"/>
</dbReference>
<evidence type="ECO:0000259" key="6">
    <source>
        <dbReference type="PROSITE" id="PS51880"/>
    </source>
</evidence>
<dbReference type="GO" id="GO:0016887">
    <property type="term" value="F:ATP hydrolysis activity"/>
    <property type="evidence" value="ECO:0007669"/>
    <property type="project" value="UniProtKB-UniRule"/>
</dbReference>
<dbReference type="GO" id="GO:0046872">
    <property type="term" value="F:metal ion binding"/>
    <property type="evidence" value="ECO:0007669"/>
    <property type="project" value="UniProtKB-KW"/>
</dbReference>
<dbReference type="GO" id="GO:0005524">
    <property type="term" value="F:ATP binding"/>
    <property type="evidence" value="ECO:0007669"/>
    <property type="project" value="UniProtKB-UniRule"/>
</dbReference>
<comment type="function">
    <text evidence="5">ATPase that binds to both the 70S ribosome and the 50S ribosomal subunit in a nucleotide-independent manner.</text>
</comment>
<dbReference type="GO" id="GO:0043023">
    <property type="term" value="F:ribosomal large subunit binding"/>
    <property type="evidence" value="ECO:0007669"/>
    <property type="project" value="UniProtKB-UniRule"/>
</dbReference>
<dbReference type="PIRSF" id="PIRSF006641">
    <property type="entry name" value="CHP00092"/>
    <property type="match status" value="1"/>
</dbReference>
<dbReference type="Proteomes" id="UP000662904">
    <property type="component" value="Chromosome"/>
</dbReference>
<dbReference type="Pfam" id="PF06071">
    <property type="entry name" value="YchF-GTPase_C"/>
    <property type="match status" value="1"/>
</dbReference>
<evidence type="ECO:0000313" key="8">
    <source>
        <dbReference type="Proteomes" id="UP000662904"/>
    </source>
</evidence>
<sequence length="359" mass="40249">MKIGIVGLTTVGKTTLFNLLTGSSIATQTFSSGKKDANIGTAAVPDERIDYLSEMFKPKKTTYAQIQFIDVAGLERGSGASSNKFLEALRQVDAVAHVVRVFQNPQVMHPEGSINPVRDVDILASELLFSDLGVIEKRLEKLYSSKKSQKEKREEIELLERCKVCLEEERPISSLNISNEEREILRSYGFLTEKPLMLVINLDEEQFYRKDYPGRKELHKYAAKNGIPIVELCALMEMEINELTEEDRRAFMKELGIKEPGISVVAKKAYEYLGLIPFFTAGEDEVKAWTIKKGTTAKDAAGKIHSDIQRGFIRAEVIAFNDLKESGSIAAARSKGLLRLEGKDYVVQDGDIINFRFNV</sequence>
<dbReference type="InterPro" id="IPR012675">
    <property type="entry name" value="Beta-grasp_dom_sf"/>
</dbReference>
<dbReference type="Gene3D" id="3.40.50.300">
    <property type="entry name" value="P-loop containing nucleotide triphosphate hydrolases"/>
    <property type="match status" value="1"/>
</dbReference>
<dbReference type="GO" id="GO:0005737">
    <property type="term" value="C:cytoplasm"/>
    <property type="evidence" value="ECO:0007669"/>
    <property type="project" value="TreeGrafter"/>
</dbReference>
<gene>
    <name evidence="5 7" type="primary">ychF</name>
    <name evidence="7" type="ORF">H0A61_01290</name>
</gene>
<dbReference type="GO" id="GO:0005525">
    <property type="term" value="F:GTP binding"/>
    <property type="evidence" value="ECO:0007669"/>
    <property type="project" value="InterPro"/>
</dbReference>
<dbReference type="InterPro" id="IPR004095">
    <property type="entry name" value="TGS"/>
</dbReference>
<dbReference type="InterPro" id="IPR006073">
    <property type="entry name" value="GTP-bd"/>
</dbReference>
<dbReference type="InterPro" id="IPR023192">
    <property type="entry name" value="TGS-like_dom_sf"/>
</dbReference>
<dbReference type="RefSeq" id="WP_206709135.1">
    <property type="nucleotide sequence ID" value="NZ_CP059066.1"/>
</dbReference>
<evidence type="ECO:0000256" key="5">
    <source>
        <dbReference type="HAMAP-Rule" id="MF_00944"/>
    </source>
</evidence>
<reference evidence="7" key="1">
    <citation type="submission" date="2020-07" db="EMBL/GenBank/DDBJ databases">
        <title>Koleobacter methoxysyntrophicus gen. nov., sp. nov., a novel anaerobic bacterium isolated from deep subsurface oil field and proposal of Koleobacterales ord. nov. in the phylum Firmicutes.</title>
        <authorList>
            <person name="Sakamoto S."/>
            <person name="Tamaki H."/>
        </authorList>
    </citation>
    <scope>NUCLEOTIDE SEQUENCE</scope>
    <source>
        <strain evidence="7">NRmbB1</strain>
    </source>
</reference>
<dbReference type="SUPFAM" id="SSF81271">
    <property type="entry name" value="TGS-like"/>
    <property type="match status" value="1"/>
</dbReference>
<comment type="similarity">
    <text evidence="5">Belongs to the TRAFAC class OBG-HflX-like GTPase superfamily. OBG GTPase family. YchF/OLA1 subfamily.</text>
</comment>
<dbReference type="AlphaFoldDB" id="A0A8A0RNB7"/>
<dbReference type="InterPro" id="IPR027417">
    <property type="entry name" value="P-loop_NTPase"/>
</dbReference>
<evidence type="ECO:0000256" key="4">
    <source>
        <dbReference type="ARBA" id="ARBA00022840"/>
    </source>
</evidence>
<dbReference type="InterPro" id="IPR012676">
    <property type="entry name" value="TGS-like"/>
</dbReference>
<dbReference type="FunFam" id="3.10.20.30:FF:000001">
    <property type="entry name" value="Ribosome-binding ATPase YchF"/>
    <property type="match status" value="1"/>
</dbReference>
<dbReference type="Gene3D" id="3.10.20.30">
    <property type="match status" value="1"/>
</dbReference>
<dbReference type="Pfam" id="PF01926">
    <property type="entry name" value="MMR_HSR1"/>
    <property type="match status" value="1"/>
</dbReference>
<evidence type="ECO:0000256" key="1">
    <source>
        <dbReference type="ARBA" id="ARBA00001946"/>
    </source>
</evidence>
<keyword evidence="4 5" id="KW-0067">ATP-binding</keyword>
<dbReference type="PANTHER" id="PTHR23305">
    <property type="entry name" value="OBG GTPASE FAMILY"/>
    <property type="match status" value="1"/>
</dbReference>
<comment type="caution">
    <text evidence="5">Lacks conserved residue(s) required for the propagation of feature annotation.</text>
</comment>
<dbReference type="InterPro" id="IPR013029">
    <property type="entry name" value="YchF_C"/>
</dbReference>
<dbReference type="PRINTS" id="PR00326">
    <property type="entry name" value="GTP1OBG"/>
</dbReference>
<feature type="domain" description="TGS" evidence="6">
    <location>
        <begin position="274"/>
        <end position="357"/>
    </location>
</feature>
<dbReference type="KEGG" id="kme:H0A61_01290"/>
<name>A0A8A0RNB7_9FIRM</name>
<dbReference type="NCBIfam" id="TIGR00092">
    <property type="entry name" value="redox-regulated ATPase YchF"/>
    <property type="match status" value="1"/>
</dbReference>
<dbReference type="Gene3D" id="1.10.150.300">
    <property type="entry name" value="TGS-like domain"/>
    <property type="match status" value="1"/>
</dbReference>
<evidence type="ECO:0000313" key="7">
    <source>
        <dbReference type="EMBL" id="QSQ08937.1"/>
    </source>
</evidence>
<dbReference type="SUPFAM" id="SSF52540">
    <property type="entry name" value="P-loop containing nucleoside triphosphate hydrolases"/>
    <property type="match status" value="1"/>
</dbReference>
<dbReference type="PANTHER" id="PTHR23305:SF18">
    <property type="entry name" value="OBG-TYPE G DOMAIN-CONTAINING PROTEIN"/>
    <property type="match status" value="1"/>
</dbReference>
<dbReference type="FunFam" id="1.10.150.300:FF:000001">
    <property type="entry name" value="Ribosome-binding ATPase YchF"/>
    <property type="match status" value="1"/>
</dbReference>
<proteinExistence type="inferred from homology"/>
<organism evidence="7 8">
    <name type="scientific">Koleobacter methoxysyntrophicus</name>
    <dbReference type="NCBI Taxonomy" id="2751313"/>
    <lineage>
        <taxon>Bacteria</taxon>
        <taxon>Bacillati</taxon>
        <taxon>Bacillota</taxon>
        <taxon>Clostridia</taxon>
        <taxon>Koleobacterales</taxon>
        <taxon>Koleobacteraceae</taxon>
        <taxon>Koleobacter</taxon>
    </lineage>
</organism>
<dbReference type="HAMAP" id="MF_00944">
    <property type="entry name" value="YchF_OLA1_ATPase"/>
    <property type="match status" value="1"/>
</dbReference>
<protein>
    <recommendedName>
        <fullName evidence="5">Ribosome-binding ATPase YchF</fullName>
    </recommendedName>
</protein>
<accession>A0A8A0RNB7</accession>
<keyword evidence="2" id="KW-0479">Metal-binding</keyword>
<evidence type="ECO:0000256" key="3">
    <source>
        <dbReference type="ARBA" id="ARBA00022741"/>
    </source>
</evidence>
<dbReference type="PROSITE" id="PS51880">
    <property type="entry name" value="TGS"/>
    <property type="match status" value="1"/>
</dbReference>
<comment type="cofactor">
    <cofactor evidence="1">
        <name>Mg(2+)</name>
        <dbReference type="ChEBI" id="CHEBI:18420"/>
    </cofactor>
</comment>
<dbReference type="EMBL" id="CP059066">
    <property type="protein sequence ID" value="QSQ08937.1"/>
    <property type="molecule type" value="Genomic_DNA"/>
</dbReference>
<keyword evidence="8" id="KW-1185">Reference proteome</keyword>
<keyword evidence="3 5" id="KW-0547">Nucleotide-binding</keyword>
<evidence type="ECO:0000256" key="2">
    <source>
        <dbReference type="ARBA" id="ARBA00022723"/>
    </source>
</evidence>